<comment type="caution">
    <text evidence="1">The sequence shown here is derived from an EMBL/GenBank/DDBJ whole genome shotgun (WGS) entry which is preliminary data.</text>
</comment>
<reference evidence="1 2" key="1">
    <citation type="submission" date="2011-01" db="EMBL/GenBank/DDBJ databases">
        <authorList>
            <person name="Muzny D."/>
            <person name="Qin X."/>
            <person name="Deng J."/>
            <person name="Jiang H."/>
            <person name="Liu Y."/>
            <person name="Qu J."/>
            <person name="Song X.-Z."/>
            <person name="Zhang L."/>
            <person name="Thornton R."/>
            <person name="Coyle M."/>
            <person name="Francisco L."/>
            <person name="Jackson L."/>
            <person name="Javaid M."/>
            <person name="Korchina V."/>
            <person name="Kovar C."/>
            <person name="Mata R."/>
            <person name="Mathew T."/>
            <person name="Ngo R."/>
            <person name="Nguyen L."/>
            <person name="Nguyen N."/>
            <person name="Okwuonu G."/>
            <person name="Ongeri F."/>
            <person name="Pham C."/>
            <person name="Simmons D."/>
            <person name="Wilczek-Boney K."/>
            <person name="Hale W."/>
            <person name="Jakkamsetti A."/>
            <person name="Pham P."/>
            <person name="Ruth R."/>
            <person name="San Lucas F."/>
            <person name="Warren J."/>
            <person name="Zhang J."/>
            <person name="Zhao Z."/>
            <person name="Zhou C."/>
            <person name="Zhu D."/>
            <person name="Lee S."/>
            <person name="Bess C."/>
            <person name="Blankenburg K."/>
            <person name="Forbes L."/>
            <person name="Fu Q."/>
            <person name="Gubbala S."/>
            <person name="Hirani K."/>
            <person name="Jayaseelan J.C."/>
            <person name="Lara F."/>
            <person name="Munidasa M."/>
            <person name="Palculict T."/>
            <person name="Patil S."/>
            <person name="Pu L.-L."/>
            <person name="Saada N."/>
            <person name="Tang L."/>
            <person name="Weissenberger G."/>
            <person name="Zhu Y."/>
            <person name="Hemphill L."/>
            <person name="Shang Y."/>
            <person name="Youmans B."/>
            <person name="Ayvaz T."/>
            <person name="Ross M."/>
            <person name="Santibanez J."/>
            <person name="Aqrawi P."/>
            <person name="Gross S."/>
            <person name="Joshi V."/>
            <person name="Fowler G."/>
            <person name="Nazareth L."/>
            <person name="Reid J."/>
            <person name="Worley K."/>
            <person name="Petrosino J."/>
            <person name="Highlander S."/>
            <person name="Gibbs R."/>
        </authorList>
    </citation>
    <scope>NUCLEOTIDE SEQUENCE [LARGE SCALE GENOMIC DNA]</scope>
    <source>
        <strain evidence="1 2">ATCC 33394</strain>
    </source>
</reference>
<name>F0EW49_9NEIS</name>
<dbReference type="HOGENOM" id="CLU_3311128_0_0_4"/>
<accession>F0EW49</accession>
<dbReference type="STRING" id="888741.HMPREF9098_0083"/>
<dbReference type="EMBL" id="AEWV01000003">
    <property type="protein sequence ID" value="EGC18421.1"/>
    <property type="molecule type" value="Genomic_DNA"/>
</dbReference>
<evidence type="ECO:0000313" key="1">
    <source>
        <dbReference type="EMBL" id="EGC18421.1"/>
    </source>
</evidence>
<evidence type="ECO:0000313" key="2">
    <source>
        <dbReference type="Proteomes" id="UP000004088"/>
    </source>
</evidence>
<keyword evidence="2" id="KW-1185">Reference proteome</keyword>
<proteinExistence type="predicted"/>
<sequence length="39" mass="4392">MVQAALERKAVFYRQMAAKCRFGGRFAVVRQRYLAKGGG</sequence>
<dbReference type="Proteomes" id="UP000004088">
    <property type="component" value="Unassembled WGS sequence"/>
</dbReference>
<protein>
    <submittedName>
        <fullName evidence="1">Uncharacterized protein</fullName>
    </submittedName>
</protein>
<gene>
    <name evidence="1" type="ORF">HMPREF9098_0083</name>
</gene>
<organism evidence="1 2">
    <name type="scientific">Kingella denitrificans ATCC 33394</name>
    <dbReference type="NCBI Taxonomy" id="888741"/>
    <lineage>
        <taxon>Bacteria</taxon>
        <taxon>Pseudomonadati</taxon>
        <taxon>Pseudomonadota</taxon>
        <taxon>Betaproteobacteria</taxon>
        <taxon>Neisseriales</taxon>
        <taxon>Neisseriaceae</taxon>
        <taxon>Kingella</taxon>
    </lineage>
</organism>
<dbReference type="AlphaFoldDB" id="F0EW49"/>